<evidence type="ECO:0000313" key="2">
    <source>
        <dbReference type="EMBL" id="GAD60195.1"/>
    </source>
</evidence>
<dbReference type="InterPro" id="IPR016181">
    <property type="entry name" value="Acyl_CoA_acyltransferase"/>
</dbReference>
<dbReference type="Proteomes" id="UP000016569">
    <property type="component" value="Unassembled WGS sequence"/>
</dbReference>
<dbReference type="InterPro" id="IPR038740">
    <property type="entry name" value="BioF2-like_GNAT_dom"/>
</dbReference>
<protein>
    <recommendedName>
        <fullName evidence="1">BioF2-like acetyltransferase domain-containing protein</fullName>
    </recommendedName>
</protein>
<dbReference type="EMBL" id="BATC01000057">
    <property type="protein sequence ID" value="GAD60195.1"/>
    <property type="molecule type" value="Genomic_DNA"/>
</dbReference>
<sequence>MQTLTVEIMAADALGESEWTLWREMVAANPDLTSAYFRPRFTRVAARVSPGAAVAVLHRGGEIVGFFPFQRRGGSILPLGAPMNDFHGVIARPGEAPELHELARLLNAPRLNVGAWVGEARGLVERDCLMVALPEAGYDAWYAERRETERKYFKDKERARRGLERDLGPIETRTNLRDTALLDHLIALKRDQYRRTGRHDIFACGWTRDLLHALMDEQEGDFGASIATLTAGDTVAAMEFSLHAGTRWHFWFPVYEPAAARCSPGIMLSMDTMRLMGARGYRVFDYGFGGEGYKKYFCNASQTVREGVIVRPGLGATVSQAAAGVLDAAGGERGVRLRDSVRRRWSAIEACETRPGARARGVIQAARAALAKAAPARAEA</sequence>
<gene>
    <name evidence="2" type="ORF">MBEBAB_2445</name>
</gene>
<dbReference type="Pfam" id="PF13480">
    <property type="entry name" value="Acetyltransf_6"/>
    <property type="match status" value="1"/>
</dbReference>
<keyword evidence="3" id="KW-1185">Reference proteome</keyword>
<comment type="caution">
    <text evidence="2">The sequence shown here is derived from an EMBL/GenBank/DDBJ whole genome shotgun (WGS) entry which is preliminary data.</text>
</comment>
<dbReference type="RefSeq" id="WP_021698289.1">
    <property type="nucleotide sequence ID" value="NZ_BATC01000057.1"/>
</dbReference>
<evidence type="ECO:0000313" key="3">
    <source>
        <dbReference type="Proteomes" id="UP000016569"/>
    </source>
</evidence>
<evidence type="ECO:0000259" key="1">
    <source>
        <dbReference type="Pfam" id="PF13480"/>
    </source>
</evidence>
<dbReference type="SUPFAM" id="SSF55729">
    <property type="entry name" value="Acyl-CoA N-acyltransferases (Nat)"/>
    <property type="match status" value="1"/>
</dbReference>
<reference evidence="3" key="1">
    <citation type="journal article" date="2013" name="Genome Announc.">
        <title>Draft Genome Sequence of the Dimorphic Prosthecate Bacterium Brevundimonas abyssalis TAR-001T.</title>
        <authorList>
            <person name="Tsubouchi T."/>
            <person name="Nishi S."/>
            <person name="Usui K."/>
            <person name="Shimane Y."/>
            <person name="Takaki Y."/>
            <person name="Maruyama T."/>
            <person name="Hatada Y."/>
        </authorList>
    </citation>
    <scope>NUCLEOTIDE SEQUENCE [LARGE SCALE GENOMIC DNA]</scope>
    <source>
        <strain evidence="3">TAR-001</strain>
    </source>
</reference>
<proteinExistence type="predicted"/>
<dbReference type="AlphaFoldDB" id="A0A8E0ND46"/>
<organism evidence="2 3">
    <name type="scientific">Brevundimonas abyssalis TAR-001</name>
    <dbReference type="NCBI Taxonomy" id="1391729"/>
    <lineage>
        <taxon>Bacteria</taxon>
        <taxon>Pseudomonadati</taxon>
        <taxon>Pseudomonadota</taxon>
        <taxon>Alphaproteobacteria</taxon>
        <taxon>Caulobacterales</taxon>
        <taxon>Caulobacteraceae</taxon>
        <taxon>Brevundimonas</taxon>
    </lineage>
</organism>
<feature type="domain" description="BioF2-like acetyltransferase" evidence="1">
    <location>
        <begin position="151"/>
        <end position="295"/>
    </location>
</feature>
<name>A0A8E0ND46_9CAUL</name>
<accession>A0A8E0ND46</accession>